<evidence type="ECO:0000313" key="3">
    <source>
        <dbReference type="Proteomes" id="UP001160148"/>
    </source>
</evidence>
<evidence type="ECO:0000256" key="1">
    <source>
        <dbReference type="SAM" id="MobiDB-lite"/>
    </source>
</evidence>
<dbReference type="AlphaFoldDB" id="A0AAV0W0A3"/>
<dbReference type="Proteomes" id="UP001160148">
    <property type="component" value="Unassembled WGS sequence"/>
</dbReference>
<reference evidence="2 3" key="1">
    <citation type="submission" date="2023-01" db="EMBL/GenBank/DDBJ databases">
        <authorList>
            <person name="Whitehead M."/>
        </authorList>
    </citation>
    <scope>NUCLEOTIDE SEQUENCE [LARGE SCALE GENOMIC DNA]</scope>
</reference>
<dbReference type="EMBL" id="CARXXK010000001">
    <property type="protein sequence ID" value="CAI6349415.1"/>
    <property type="molecule type" value="Genomic_DNA"/>
</dbReference>
<feature type="region of interest" description="Disordered" evidence="1">
    <location>
        <begin position="1"/>
        <end position="69"/>
    </location>
</feature>
<evidence type="ECO:0000313" key="2">
    <source>
        <dbReference type="EMBL" id="CAI6349415.1"/>
    </source>
</evidence>
<organism evidence="2 3">
    <name type="scientific">Macrosiphum euphorbiae</name>
    <name type="common">potato aphid</name>
    <dbReference type="NCBI Taxonomy" id="13131"/>
    <lineage>
        <taxon>Eukaryota</taxon>
        <taxon>Metazoa</taxon>
        <taxon>Ecdysozoa</taxon>
        <taxon>Arthropoda</taxon>
        <taxon>Hexapoda</taxon>
        <taxon>Insecta</taxon>
        <taxon>Pterygota</taxon>
        <taxon>Neoptera</taxon>
        <taxon>Paraneoptera</taxon>
        <taxon>Hemiptera</taxon>
        <taxon>Sternorrhyncha</taxon>
        <taxon>Aphidomorpha</taxon>
        <taxon>Aphidoidea</taxon>
        <taxon>Aphididae</taxon>
        <taxon>Macrosiphini</taxon>
        <taxon>Macrosiphum</taxon>
    </lineage>
</organism>
<feature type="compositionally biased region" description="Polar residues" evidence="1">
    <location>
        <begin position="21"/>
        <end position="38"/>
    </location>
</feature>
<name>A0AAV0W0A3_9HEMI</name>
<feature type="compositionally biased region" description="Low complexity" evidence="1">
    <location>
        <begin position="45"/>
        <end position="59"/>
    </location>
</feature>
<comment type="caution">
    <text evidence="2">The sequence shown here is derived from an EMBL/GenBank/DDBJ whole genome shotgun (WGS) entry which is preliminary data.</text>
</comment>
<proteinExistence type="predicted"/>
<keyword evidence="3" id="KW-1185">Reference proteome</keyword>
<sequence>MIGMELGLGHHGGSLHPHNMPQHQNQMHSQGLMHQTQQMHHDDVGSGNISSSSGVNGFSQEGKCKNKTL</sequence>
<protein>
    <submittedName>
        <fullName evidence="2">Uncharacterized protein</fullName>
    </submittedName>
</protein>
<gene>
    <name evidence="2" type="ORF">MEUPH1_LOCUS5977</name>
</gene>
<accession>A0AAV0W0A3</accession>